<dbReference type="EMBL" id="JAJSOF020000033">
    <property type="protein sequence ID" value="KAJ4429600.1"/>
    <property type="molecule type" value="Genomic_DNA"/>
</dbReference>
<feature type="domain" description="HTH psq-type" evidence="2">
    <location>
        <begin position="199"/>
        <end position="232"/>
    </location>
</feature>
<sequence>MFKVIEHPADCEMRSVIRFLNARNIKPADIHRQLCEVYGDDAISDGMVRRWVRKFNEGRISVHDEQHTGRPSLISDDLVRAVDEKIHEDRRFTISSLSLNFPQMLRSGSQVGEFYNERIERLVPRLDKCLNNGGDYGVWLMKSDTFQDASSRAPGLSLHPLPVANYMGQSVPPISPRAKLIDTTHGKKLVVCNKEVPKNMLRAIRAVWVDKFSINKAAIMFGVSQSTLWRYVGLLPLCLGKTELTNFITYSVPSDDDHKITMCGAISHCFIPETATSILLFRNALSQKA</sequence>
<dbReference type="PANTHER" id="PTHR46060">
    <property type="entry name" value="MARINER MOS1 TRANSPOSASE-LIKE PROTEIN"/>
    <property type="match status" value="1"/>
</dbReference>
<dbReference type="InterPro" id="IPR052709">
    <property type="entry name" value="Transposase-MT_Hybrid"/>
</dbReference>
<dbReference type="Proteomes" id="UP001148838">
    <property type="component" value="Unassembled WGS sequence"/>
</dbReference>
<evidence type="ECO:0000259" key="2">
    <source>
        <dbReference type="Pfam" id="PF05225"/>
    </source>
</evidence>
<evidence type="ECO:0000259" key="3">
    <source>
        <dbReference type="Pfam" id="PF17906"/>
    </source>
</evidence>
<gene>
    <name evidence="4" type="ORF">ANN_21786</name>
</gene>
<dbReference type="Gene3D" id="1.10.10.60">
    <property type="entry name" value="Homeodomain-like"/>
    <property type="match status" value="1"/>
</dbReference>
<evidence type="ECO:0000313" key="4">
    <source>
        <dbReference type="EMBL" id="KAJ4429600.1"/>
    </source>
</evidence>
<comment type="subcellular location">
    <subcellularLocation>
        <location evidence="1">Nucleus</location>
    </subcellularLocation>
</comment>
<dbReference type="Pfam" id="PF05225">
    <property type="entry name" value="HTH_psq"/>
    <property type="match status" value="1"/>
</dbReference>
<evidence type="ECO:0008006" key="6">
    <source>
        <dbReference type="Google" id="ProtNLM"/>
    </source>
</evidence>
<dbReference type="Pfam" id="PF17906">
    <property type="entry name" value="HTH_48"/>
    <property type="match status" value="1"/>
</dbReference>
<evidence type="ECO:0000256" key="1">
    <source>
        <dbReference type="ARBA" id="ARBA00004123"/>
    </source>
</evidence>
<protein>
    <recommendedName>
        <fullName evidence="6">Mos1 transposase HTH domain-containing protein</fullName>
    </recommendedName>
</protein>
<dbReference type="InterPro" id="IPR041426">
    <property type="entry name" value="Mos1_HTH"/>
</dbReference>
<proteinExistence type="predicted"/>
<dbReference type="Gene3D" id="1.10.10.1450">
    <property type="match status" value="1"/>
</dbReference>
<reference evidence="4 5" key="1">
    <citation type="journal article" date="2022" name="Allergy">
        <title>Genome assembly and annotation of Periplaneta americana reveal a comprehensive cockroach allergen profile.</title>
        <authorList>
            <person name="Wang L."/>
            <person name="Xiong Q."/>
            <person name="Saelim N."/>
            <person name="Wang L."/>
            <person name="Nong W."/>
            <person name="Wan A.T."/>
            <person name="Shi M."/>
            <person name="Liu X."/>
            <person name="Cao Q."/>
            <person name="Hui J.H.L."/>
            <person name="Sookrung N."/>
            <person name="Leung T.F."/>
            <person name="Tungtrongchitr A."/>
            <person name="Tsui S.K.W."/>
        </authorList>
    </citation>
    <scope>NUCLEOTIDE SEQUENCE [LARGE SCALE GENOMIC DNA]</scope>
    <source>
        <strain evidence="4">PWHHKU_190912</strain>
    </source>
</reference>
<feature type="domain" description="Mos1 transposase HTH" evidence="3">
    <location>
        <begin position="14"/>
        <end position="58"/>
    </location>
</feature>
<dbReference type="InterPro" id="IPR009057">
    <property type="entry name" value="Homeodomain-like_sf"/>
</dbReference>
<comment type="caution">
    <text evidence="4">The sequence shown here is derived from an EMBL/GenBank/DDBJ whole genome shotgun (WGS) entry which is preliminary data.</text>
</comment>
<dbReference type="SUPFAM" id="SSF46689">
    <property type="entry name" value="Homeodomain-like"/>
    <property type="match status" value="1"/>
</dbReference>
<accession>A0ABQ8S762</accession>
<name>A0ABQ8S762_PERAM</name>
<dbReference type="InterPro" id="IPR007889">
    <property type="entry name" value="HTH_Psq"/>
</dbReference>
<dbReference type="PANTHER" id="PTHR46060:SF1">
    <property type="entry name" value="MARINER MOS1 TRANSPOSASE-LIKE PROTEIN"/>
    <property type="match status" value="1"/>
</dbReference>
<evidence type="ECO:0000313" key="5">
    <source>
        <dbReference type="Proteomes" id="UP001148838"/>
    </source>
</evidence>
<organism evidence="4 5">
    <name type="scientific">Periplaneta americana</name>
    <name type="common">American cockroach</name>
    <name type="synonym">Blatta americana</name>
    <dbReference type="NCBI Taxonomy" id="6978"/>
    <lineage>
        <taxon>Eukaryota</taxon>
        <taxon>Metazoa</taxon>
        <taxon>Ecdysozoa</taxon>
        <taxon>Arthropoda</taxon>
        <taxon>Hexapoda</taxon>
        <taxon>Insecta</taxon>
        <taxon>Pterygota</taxon>
        <taxon>Neoptera</taxon>
        <taxon>Polyneoptera</taxon>
        <taxon>Dictyoptera</taxon>
        <taxon>Blattodea</taxon>
        <taxon>Blattoidea</taxon>
        <taxon>Blattidae</taxon>
        <taxon>Blattinae</taxon>
        <taxon>Periplaneta</taxon>
    </lineage>
</organism>
<keyword evidence="5" id="KW-1185">Reference proteome</keyword>